<dbReference type="InterPro" id="IPR011990">
    <property type="entry name" value="TPR-like_helical_dom_sf"/>
</dbReference>
<feature type="repeat" description="TPR" evidence="1">
    <location>
        <begin position="38"/>
        <end position="71"/>
    </location>
</feature>
<evidence type="ECO:0000256" key="1">
    <source>
        <dbReference type="PROSITE-ProRule" id="PRU00339"/>
    </source>
</evidence>
<keyword evidence="1" id="KW-0802">TPR repeat</keyword>
<dbReference type="AlphaFoldDB" id="A0A445MSP4"/>
<gene>
    <name evidence="2" type="ORF">PITCH_A1380013</name>
</gene>
<reference evidence="2" key="1">
    <citation type="submission" date="2018-01" db="EMBL/GenBank/DDBJ databases">
        <authorList>
            <person name="Regsiter A."/>
            <person name="William W."/>
        </authorList>
    </citation>
    <scope>NUCLEOTIDE SEQUENCE</scope>
    <source>
        <strain evidence="2">TRIP AH-1</strain>
    </source>
</reference>
<name>A0A445MSP4_9BACT</name>
<dbReference type="Gene3D" id="1.25.40.10">
    <property type="entry name" value="Tetratricopeptide repeat domain"/>
    <property type="match status" value="1"/>
</dbReference>
<dbReference type="Pfam" id="PF13174">
    <property type="entry name" value="TPR_6"/>
    <property type="match status" value="2"/>
</dbReference>
<accession>A0A445MSP4</accession>
<organism evidence="2">
    <name type="scientific">uncultured Desulfobacterium sp</name>
    <dbReference type="NCBI Taxonomy" id="201089"/>
    <lineage>
        <taxon>Bacteria</taxon>
        <taxon>Pseudomonadati</taxon>
        <taxon>Thermodesulfobacteriota</taxon>
        <taxon>Desulfobacteria</taxon>
        <taxon>Desulfobacterales</taxon>
        <taxon>Desulfobacteriaceae</taxon>
        <taxon>Desulfobacterium</taxon>
        <taxon>environmental samples</taxon>
    </lineage>
</organism>
<dbReference type="PROSITE" id="PS50005">
    <property type="entry name" value="TPR"/>
    <property type="match status" value="2"/>
</dbReference>
<dbReference type="Pfam" id="PF13432">
    <property type="entry name" value="TPR_16"/>
    <property type="match status" value="1"/>
</dbReference>
<proteinExistence type="predicted"/>
<dbReference type="SMART" id="SM00028">
    <property type="entry name" value="TPR"/>
    <property type="match status" value="4"/>
</dbReference>
<dbReference type="SUPFAM" id="SSF48452">
    <property type="entry name" value="TPR-like"/>
    <property type="match status" value="1"/>
</dbReference>
<sequence>MTEVRPLINRILSLSIFGLVFLLTIVSHAFSEQIVIDSVSQFDFARALMERNEYNRAVTEFERFIHFFPNDGNTPKARLLIGVCYINDRQFEKARDVLFKIINSYAEGPEPSQALLLIGESYYQQGIFDEAQYYFGQVIERDEQAGLKNHAVYRLAWTKMKEGQWREASTIFNRVERESPFYESSSDLSEQCLKGEMLPLKSPRYAGLLAGLVPGMGHAYVGRYRDASVAFVLNGIFIWAAAESFHKDHYALGSIFTVFEVGWYAGNIYSAVNGAYKYNRKVSDDFIKGLRDRFDLGMIVAGSNAMGLALTLRF</sequence>
<dbReference type="EMBL" id="OJIN01000044">
    <property type="protein sequence ID" value="SPD72465.1"/>
    <property type="molecule type" value="Genomic_DNA"/>
</dbReference>
<protein>
    <submittedName>
        <fullName evidence="2">Tetratricopeptide repeat protein</fullName>
    </submittedName>
</protein>
<dbReference type="InterPro" id="IPR019734">
    <property type="entry name" value="TPR_rpt"/>
</dbReference>
<evidence type="ECO:0000313" key="2">
    <source>
        <dbReference type="EMBL" id="SPD72465.1"/>
    </source>
</evidence>
<feature type="repeat" description="TPR" evidence="1">
    <location>
        <begin position="112"/>
        <end position="145"/>
    </location>
</feature>